<dbReference type="SMART" id="SM00347">
    <property type="entry name" value="HTH_MARR"/>
    <property type="match status" value="1"/>
</dbReference>
<dbReference type="PANTHER" id="PTHR33164:SF57">
    <property type="entry name" value="MARR-FAMILY TRANSCRIPTIONAL REGULATOR"/>
    <property type="match status" value="1"/>
</dbReference>
<gene>
    <name evidence="5" type="ORF">GCM10007964_22010</name>
</gene>
<dbReference type="RefSeq" id="WP_189162867.1">
    <property type="nucleotide sequence ID" value="NZ_BMNT01000010.1"/>
</dbReference>
<accession>A0A917R080</accession>
<dbReference type="GO" id="GO:0003677">
    <property type="term" value="F:DNA binding"/>
    <property type="evidence" value="ECO:0007669"/>
    <property type="project" value="UniProtKB-KW"/>
</dbReference>
<dbReference type="SUPFAM" id="SSF46785">
    <property type="entry name" value="Winged helix' DNA-binding domain"/>
    <property type="match status" value="1"/>
</dbReference>
<dbReference type="InterPro" id="IPR000835">
    <property type="entry name" value="HTH_MarR-typ"/>
</dbReference>
<keyword evidence="3" id="KW-0804">Transcription</keyword>
<proteinExistence type="predicted"/>
<dbReference type="InterPro" id="IPR036388">
    <property type="entry name" value="WH-like_DNA-bd_sf"/>
</dbReference>
<dbReference type="Pfam" id="PF12802">
    <property type="entry name" value="MarR_2"/>
    <property type="match status" value="1"/>
</dbReference>
<dbReference type="PROSITE" id="PS50995">
    <property type="entry name" value="HTH_MARR_2"/>
    <property type="match status" value="1"/>
</dbReference>
<dbReference type="Proteomes" id="UP000645217">
    <property type="component" value="Unassembled WGS sequence"/>
</dbReference>
<protein>
    <submittedName>
        <fullName evidence="5">Transcriptional regulator</fullName>
    </submittedName>
</protein>
<dbReference type="GO" id="GO:0006950">
    <property type="term" value="P:response to stress"/>
    <property type="evidence" value="ECO:0007669"/>
    <property type="project" value="TreeGrafter"/>
</dbReference>
<organism evidence="5 6">
    <name type="scientific">Sphaerisporangium melleum</name>
    <dbReference type="NCBI Taxonomy" id="321316"/>
    <lineage>
        <taxon>Bacteria</taxon>
        <taxon>Bacillati</taxon>
        <taxon>Actinomycetota</taxon>
        <taxon>Actinomycetes</taxon>
        <taxon>Streptosporangiales</taxon>
        <taxon>Streptosporangiaceae</taxon>
        <taxon>Sphaerisporangium</taxon>
    </lineage>
</organism>
<dbReference type="GO" id="GO:0003700">
    <property type="term" value="F:DNA-binding transcription factor activity"/>
    <property type="evidence" value="ECO:0007669"/>
    <property type="project" value="InterPro"/>
</dbReference>
<dbReference type="InterPro" id="IPR023187">
    <property type="entry name" value="Tscrpt_reg_MarR-type_CS"/>
</dbReference>
<evidence type="ECO:0000313" key="6">
    <source>
        <dbReference type="Proteomes" id="UP000645217"/>
    </source>
</evidence>
<dbReference type="PROSITE" id="PS01117">
    <property type="entry name" value="HTH_MARR_1"/>
    <property type="match status" value="1"/>
</dbReference>
<keyword evidence="1" id="KW-0805">Transcription regulation</keyword>
<dbReference type="InterPro" id="IPR036390">
    <property type="entry name" value="WH_DNA-bd_sf"/>
</dbReference>
<evidence type="ECO:0000313" key="5">
    <source>
        <dbReference type="EMBL" id="GGK78952.1"/>
    </source>
</evidence>
<feature type="domain" description="HTH marR-type" evidence="4">
    <location>
        <begin position="17"/>
        <end position="151"/>
    </location>
</feature>
<dbReference type="AlphaFoldDB" id="A0A917R080"/>
<sequence>MKAETGAPAPVEDADAYCELEAQLGLLLRRSRALSAEVGRAVHPGLEPGAYTLLVRINEAAPARPSDLAVHFGVGKATMSRQIKVLEELGLIGRQSDPLDGRAWLLALTEEGKARLDRARRARQQRFFALLGAWPKEDVRLLADMLARFNDLTATYTVGEVPPQSPVPARERA</sequence>
<name>A0A917R080_9ACTN</name>
<evidence type="ECO:0000259" key="4">
    <source>
        <dbReference type="PROSITE" id="PS50995"/>
    </source>
</evidence>
<dbReference type="EMBL" id="BMNT01000010">
    <property type="protein sequence ID" value="GGK78952.1"/>
    <property type="molecule type" value="Genomic_DNA"/>
</dbReference>
<evidence type="ECO:0000256" key="1">
    <source>
        <dbReference type="ARBA" id="ARBA00023015"/>
    </source>
</evidence>
<reference evidence="5" key="2">
    <citation type="submission" date="2020-09" db="EMBL/GenBank/DDBJ databases">
        <authorList>
            <person name="Sun Q."/>
            <person name="Ohkuma M."/>
        </authorList>
    </citation>
    <scope>NUCLEOTIDE SEQUENCE</scope>
    <source>
        <strain evidence="5">JCM 13064</strain>
    </source>
</reference>
<dbReference type="PRINTS" id="PR00598">
    <property type="entry name" value="HTHMARR"/>
</dbReference>
<evidence type="ECO:0000256" key="2">
    <source>
        <dbReference type="ARBA" id="ARBA00023125"/>
    </source>
</evidence>
<dbReference type="PANTHER" id="PTHR33164">
    <property type="entry name" value="TRANSCRIPTIONAL REGULATOR, MARR FAMILY"/>
    <property type="match status" value="1"/>
</dbReference>
<reference evidence="5" key="1">
    <citation type="journal article" date="2014" name="Int. J. Syst. Evol. Microbiol.">
        <title>Complete genome sequence of Corynebacterium casei LMG S-19264T (=DSM 44701T), isolated from a smear-ripened cheese.</title>
        <authorList>
            <consortium name="US DOE Joint Genome Institute (JGI-PGF)"/>
            <person name="Walter F."/>
            <person name="Albersmeier A."/>
            <person name="Kalinowski J."/>
            <person name="Ruckert C."/>
        </authorList>
    </citation>
    <scope>NUCLEOTIDE SEQUENCE</scope>
    <source>
        <strain evidence="5">JCM 13064</strain>
    </source>
</reference>
<evidence type="ECO:0000256" key="3">
    <source>
        <dbReference type="ARBA" id="ARBA00023163"/>
    </source>
</evidence>
<keyword evidence="6" id="KW-1185">Reference proteome</keyword>
<dbReference type="Gene3D" id="1.10.10.10">
    <property type="entry name" value="Winged helix-like DNA-binding domain superfamily/Winged helix DNA-binding domain"/>
    <property type="match status" value="1"/>
</dbReference>
<keyword evidence="2" id="KW-0238">DNA-binding</keyword>
<comment type="caution">
    <text evidence="5">The sequence shown here is derived from an EMBL/GenBank/DDBJ whole genome shotgun (WGS) entry which is preliminary data.</text>
</comment>
<dbReference type="InterPro" id="IPR039422">
    <property type="entry name" value="MarR/SlyA-like"/>
</dbReference>